<comment type="caution">
    <text evidence="1">The sequence shown here is derived from an EMBL/GenBank/DDBJ whole genome shotgun (WGS) entry which is preliminary data.</text>
</comment>
<feature type="non-terminal residue" evidence="1">
    <location>
        <position position="1"/>
    </location>
</feature>
<keyword evidence="2" id="KW-1185">Reference proteome</keyword>
<name>A0A821UFR7_9BILA</name>
<dbReference type="EMBL" id="CAJOBP010072982">
    <property type="protein sequence ID" value="CAF4889306.1"/>
    <property type="molecule type" value="Genomic_DNA"/>
</dbReference>
<dbReference type="Proteomes" id="UP000663873">
    <property type="component" value="Unassembled WGS sequence"/>
</dbReference>
<dbReference type="Gene3D" id="3.40.50.720">
    <property type="entry name" value="NAD(P)-binding Rossmann-like Domain"/>
    <property type="match status" value="1"/>
</dbReference>
<feature type="non-terminal residue" evidence="1">
    <location>
        <position position="82"/>
    </location>
</feature>
<evidence type="ECO:0000313" key="1">
    <source>
        <dbReference type="EMBL" id="CAF4889306.1"/>
    </source>
</evidence>
<protein>
    <submittedName>
        <fullName evidence="1">Uncharacterized protein</fullName>
    </submittedName>
</protein>
<evidence type="ECO:0000313" key="2">
    <source>
        <dbReference type="Proteomes" id="UP000663873"/>
    </source>
</evidence>
<organism evidence="1 2">
    <name type="scientific">Rotaria socialis</name>
    <dbReference type="NCBI Taxonomy" id="392032"/>
    <lineage>
        <taxon>Eukaryota</taxon>
        <taxon>Metazoa</taxon>
        <taxon>Spiralia</taxon>
        <taxon>Gnathifera</taxon>
        <taxon>Rotifera</taxon>
        <taxon>Eurotatoria</taxon>
        <taxon>Bdelloidea</taxon>
        <taxon>Philodinida</taxon>
        <taxon>Philodinidae</taxon>
        <taxon>Rotaria</taxon>
    </lineage>
</organism>
<gene>
    <name evidence="1" type="ORF">UJA718_LOCUS45035</name>
</gene>
<sequence>ISPHMKLNGLPANLAARSIVSLSHAELHVYGRTYHVVPSSEGISFENIIEGIQNCGIALIDLPYNDWKVKLTLQSSKKRSFE</sequence>
<proteinExistence type="predicted"/>
<dbReference type="AlphaFoldDB" id="A0A821UFR7"/>
<reference evidence="1" key="1">
    <citation type="submission" date="2021-02" db="EMBL/GenBank/DDBJ databases">
        <authorList>
            <person name="Nowell W R."/>
        </authorList>
    </citation>
    <scope>NUCLEOTIDE SEQUENCE</scope>
</reference>
<accession>A0A821UFR7</accession>